<accession>A0A8S2Q7F1</accession>
<dbReference type="GO" id="GO:0045159">
    <property type="term" value="F:myosin II binding"/>
    <property type="evidence" value="ECO:0007669"/>
    <property type="project" value="TreeGrafter"/>
</dbReference>
<reference evidence="1" key="1">
    <citation type="submission" date="2021-02" db="EMBL/GenBank/DDBJ databases">
        <authorList>
            <person name="Nowell W R."/>
        </authorList>
    </citation>
    <scope>NUCLEOTIDE SEQUENCE</scope>
</reference>
<proteinExistence type="predicted"/>
<dbReference type="Proteomes" id="UP000681720">
    <property type="component" value="Unassembled WGS sequence"/>
</dbReference>
<dbReference type="AlphaFoldDB" id="A0A8S2Q7F1"/>
<evidence type="ECO:0000313" key="1">
    <source>
        <dbReference type="EMBL" id="CAF4082384.1"/>
    </source>
</evidence>
<evidence type="ECO:0000313" key="2">
    <source>
        <dbReference type="Proteomes" id="UP000681720"/>
    </source>
</evidence>
<gene>
    <name evidence="1" type="ORF">GIL414_LOCUS16143</name>
</gene>
<dbReference type="GO" id="GO:0005737">
    <property type="term" value="C:cytoplasm"/>
    <property type="evidence" value="ECO:0007669"/>
    <property type="project" value="TreeGrafter"/>
</dbReference>
<dbReference type="GO" id="GO:0005096">
    <property type="term" value="F:GTPase activator activity"/>
    <property type="evidence" value="ECO:0007669"/>
    <property type="project" value="TreeGrafter"/>
</dbReference>
<dbReference type="GO" id="GO:0006887">
    <property type="term" value="P:exocytosis"/>
    <property type="evidence" value="ECO:0007669"/>
    <property type="project" value="TreeGrafter"/>
</dbReference>
<dbReference type="GO" id="GO:0019905">
    <property type="term" value="F:syntaxin binding"/>
    <property type="evidence" value="ECO:0007669"/>
    <property type="project" value="TreeGrafter"/>
</dbReference>
<dbReference type="GO" id="GO:0006893">
    <property type="term" value="P:Golgi to plasma membrane transport"/>
    <property type="evidence" value="ECO:0007669"/>
    <property type="project" value="TreeGrafter"/>
</dbReference>
<dbReference type="EMBL" id="CAJOBJ010007289">
    <property type="protein sequence ID" value="CAF4082384.1"/>
    <property type="molecule type" value="Genomic_DNA"/>
</dbReference>
<organism evidence="1 2">
    <name type="scientific">Rotaria magnacalcarata</name>
    <dbReference type="NCBI Taxonomy" id="392030"/>
    <lineage>
        <taxon>Eukaryota</taxon>
        <taxon>Metazoa</taxon>
        <taxon>Spiralia</taxon>
        <taxon>Gnathifera</taxon>
        <taxon>Rotifera</taxon>
        <taxon>Eurotatoria</taxon>
        <taxon>Bdelloidea</taxon>
        <taxon>Philodinida</taxon>
        <taxon>Philodinidae</taxon>
        <taxon>Rotaria</taxon>
    </lineage>
</organism>
<protein>
    <submittedName>
        <fullName evidence="1">Uncharacterized protein</fullName>
    </submittedName>
</protein>
<dbReference type="PANTHER" id="PTHR10241:SF25">
    <property type="entry name" value="TOMOSYN, ISOFORM C"/>
    <property type="match status" value="1"/>
</dbReference>
<sequence>MSSRIKLPFKLGDSSKKINEIEITETLKKDDFSFSEMVRYGFPYRPTTVTYDSVQKLLAIGTKHGIIKM</sequence>
<dbReference type="PANTHER" id="PTHR10241">
    <property type="entry name" value="LETHAL 2 GIANT LARVAE PROTEIN"/>
    <property type="match status" value="1"/>
</dbReference>
<dbReference type="GO" id="GO:0005886">
    <property type="term" value="C:plasma membrane"/>
    <property type="evidence" value="ECO:0007669"/>
    <property type="project" value="TreeGrafter"/>
</dbReference>
<comment type="caution">
    <text evidence="1">The sequence shown here is derived from an EMBL/GenBank/DDBJ whole genome shotgun (WGS) entry which is preliminary data.</text>
</comment>
<name>A0A8S2Q7F1_9BILA</name>